<reference evidence="2" key="2">
    <citation type="journal article" date="2015" name="Fish Shellfish Immunol.">
        <title>Early steps in the European eel (Anguilla anguilla)-Vibrio vulnificus interaction in the gills: Role of the RtxA13 toxin.</title>
        <authorList>
            <person name="Callol A."/>
            <person name="Pajuelo D."/>
            <person name="Ebbesson L."/>
            <person name="Teles M."/>
            <person name="MacKenzie S."/>
            <person name="Amaro C."/>
        </authorList>
    </citation>
    <scope>NUCLEOTIDE SEQUENCE</scope>
</reference>
<protein>
    <submittedName>
        <fullName evidence="2">Uncharacterized protein</fullName>
    </submittedName>
</protein>
<name>A0A0E9S0N8_ANGAN</name>
<accession>A0A0E9S0N8</accession>
<sequence>MGLPSLQALIRKYPNGVIPLNAKSTTRSGVSRASQGSLSHSHDDAQELQTPREKERPTPNSGGR</sequence>
<dbReference type="EMBL" id="GBXM01073850">
    <property type="protein sequence ID" value="JAH34727.1"/>
    <property type="molecule type" value="Transcribed_RNA"/>
</dbReference>
<feature type="compositionally biased region" description="Polar residues" evidence="1">
    <location>
        <begin position="22"/>
        <end position="39"/>
    </location>
</feature>
<evidence type="ECO:0000256" key="1">
    <source>
        <dbReference type="SAM" id="MobiDB-lite"/>
    </source>
</evidence>
<feature type="region of interest" description="Disordered" evidence="1">
    <location>
        <begin position="19"/>
        <end position="64"/>
    </location>
</feature>
<proteinExistence type="predicted"/>
<dbReference type="AlphaFoldDB" id="A0A0E9S0N8"/>
<evidence type="ECO:0000313" key="2">
    <source>
        <dbReference type="EMBL" id="JAH34727.1"/>
    </source>
</evidence>
<feature type="compositionally biased region" description="Basic and acidic residues" evidence="1">
    <location>
        <begin position="40"/>
        <end position="57"/>
    </location>
</feature>
<reference evidence="2" key="1">
    <citation type="submission" date="2014-11" db="EMBL/GenBank/DDBJ databases">
        <authorList>
            <person name="Amaro Gonzalez C."/>
        </authorList>
    </citation>
    <scope>NUCLEOTIDE SEQUENCE</scope>
</reference>
<organism evidence="2">
    <name type="scientific">Anguilla anguilla</name>
    <name type="common">European freshwater eel</name>
    <name type="synonym">Muraena anguilla</name>
    <dbReference type="NCBI Taxonomy" id="7936"/>
    <lineage>
        <taxon>Eukaryota</taxon>
        <taxon>Metazoa</taxon>
        <taxon>Chordata</taxon>
        <taxon>Craniata</taxon>
        <taxon>Vertebrata</taxon>
        <taxon>Euteleostomi</taxon>
        <taxon>Actinopterygii</taxon>
        <taxon>Neopterygii</taxon>
        <taxon>Teleostei</taxon>
        <taxon>Anguilliformes</taxon>
        <taxon>Anguillidae</taxon>
        <taxon>Anguilla</taxon>
    </lineage>
</organism>